<dbReference type="PROSITE" id="PS50011">
    <property type="entry name" value="PROTEIN_KINASE_DOM"/>
    <property type="match status" value="1"/>
</dbReference>
<keyword evidence="2" id="KW-0812">Transmembrane</keyword>
<evidence type="ECO:0000259" key="3">
    <source>
        <dbReference type="PROSITE" id="PS50011"/>
    </source>
</evidence>
<evidence type="ECO:0000313" key="5">
    <source>
        <dbReference type="Proteomes" id="UP000276770"/>
    </source>
</evidence>
<dbReference type="InterPro" id="IPR011009">
    <property type="entry name" value="Kinase-like_dom_sf"/>
</dbReference>
<dbReference type="Gene3D" id="1.10.510.10">
    <property type="entry name" value="Transferase(Phosphotransferase) domain 1"/>
    <property type="match status" value="1"/>
</dbReference>
<comment type="similarity">
    <text evidence="1">Belongs to the protein kinase superfamily. ADCK protein kinase family.</text>
</comment>
<dbReference type="Pfam" id="PF03109">
    <property type="entry name" value="ABC1"/>
    <property type="match status" value="1"/>
</dbReference>
<keyword evidence="5" id="KW-1185">Reference proteome</keyword>
<feature type="domain" description="Protein kinase" evidence="3">
    <location>
        <begin position="114"/>
        <end position="485"/>
    </location>
</feature>
<dbReference type="AlphaFoldDB" id="A0A3L7JU37"/>
<dbReference type="GO" id="GO:0004672">
    <property type="term" value="F:protein kinase activity"/>
    <property type="evidence" value="ECO:0007669"/>
    <property type="project" value="InterPro"/>
</dbReference>
<evidence type="ECO:0000313" key="4">
    <source>
        <dbReference type="EMBL" id="RLQ93794.1"/>
    </source>
</evidence>
<name>A0A3L7JU37_9BACI</name>
<dbReference type="GO" id="GO:0005524">
    <property type="term" value="F:ATP binding"/>
    <property type="evidence" value="ECO:0007669"/>
    <property type="project" value="InterPro"/>
</dbReference>
<dbReference type="InterPro" id="IPR004147">
    <property type="entry name" value="ABC1_dom"/>
</dbReference>
<reference evidence="4 5" key="1">
    <citation type="submission" date="2018-10" db="EMBL/GenBank/DDBJ databases">
        <title>Falsibacillus sp. genome draft.</title>
        <authorList>
            <person name="Shi S."/>
        </authorList>
    </citation>
    <scope>NUCLEOTIDE SEQUENCE [LARGE SCALE GENOMIC DNA]</scope>
    <source>
        <strain evidence="4 5">GY 10110</strain>
    </source>
</reference>
<keyword evidence="4" id="KW-0808">Transferase</keyword>
<dbReference type="PANTHER" id="PTHR10566">
    <property type="entry name" value="CHAPERONE-ACTIVITY OF BC1 COMPLEX CABC1 -RELATED"/>
    <property type="match status" value="1"/>
</dbReference>
<gene>
    <name evidence="4" type="ORF">D9X91_16110</name>
</gene>
<dbReference type="CDD" id="cd05121">
    <property type="entry name" value="ABC1_ADCK3-like"/>
    <property type="match status" value="1"/>
</dbReference>
<dbReference type="EMBL" id="RCVZ01000012">
    <property type="protein sequence ID" value="RLQ93794.1"/>
    <property type="molecule type" value="Genomic_DNA"/>
</dbReference>
<feature type="transmembrane region" description="Helical" evidence="2">
    <location>
        <begin position="483"/>
        <end position="500"/>
    </location>
</feature>
<dbReference type="SUPFAM" id="SSF56112">
    <property type="entry name" value="Protein kinase-like (PK-like)"/>
    <property type="match status" value="1"/>
</dbReference>
<evidence type="ECO:0000256" key="2">
    <source>
        <dbReference type="SAM" id="Phobius"/>
    </source>
</evidence>
<protein>
    <submittedName>
        <fullName evidence="4">AarF/ABC1/UbiB kinase family protein</fullName>
    </submittedName>
</protein>
<dbReference type="Proteomes" id="UP000276770">
    <property type="component" value="Unassembled WGS sequence"/>
</dbReference>
<comment type="caution">
    <text evidence="4">The sequence shown here is derived from an EMBL/GenBank/DDBJ whole genome shotgun (WGS) entry which is preliminary data.</text>
</comment>
<proteinExistence type="inferred from homology"/>
<accession>A0A3L7JU37</accession>
<dbReference type="InterPro" id="IPR000719">
    <property type="entry name" value="Prot_kinase_dom"/>
</dbReference>
<evidence type="ECO:0000256" key="1">
    <source>
        <dbReference type="ARBA" id="ARBA00009670"/>
    </source>
</evidence>
<organism evidence="4 5">
    <name type="scientific">Falsibacillus albus</name>
    <dbReference type="NCBI Taxonomy" id="2478915"/>
    <lineage>
        <taxon>Bacteria</taxon>
        <taxon>Bacillati</taxon>
        <taxon>Bacillota</taxon>
        <taxon>Bacilli</taxon>
        <taxon>Bacillales</taxon>
        <taxon>Bacillaceae</taxon>
        <taxon>Falsibacillus</taxon>
    </lineage>
</organism>
<dbReference type="OrthoDB" id="9795390at2"/>
<keyword evidence="4" id="KW-0418">Kinase</keyword>
<keyword evidence="2" id="KW-0472">Membrane</keyword>
<dbReference type="PANTHER" id="PTHR10566:SF113">
    <property type="entry name" value="PROTEIN ACTIVITY OF BC1 COMPLEX KINASE 7, CHLOROPLASTIC"/>
    <property type="match status" value="1"/>
</dbReference>
<keyword evidence="2" id="KW-1133">Transmembrane helix</keyword>
<sequence length="538" mass="62762">MKTERKMWRMWKVLSLALSIVLRVYWHRITKKSEADKEALWERIGQQFRQTLFELEGVLIKVGQMLSIRADLLPNGFIKQIQDMVDQVPPSPWEKIQKVLEDEWDRPLNNVLHSIETKAIASASIGEVYQGILRDGTKVAIKVQRPNIKSLVRTDFRSLAIIIWFADRFAPVPKGFINFNMLYKELKHVIERELDFNKEMETAIHFHQRFQEFNGAKVPGVYPEHCTSKVMVMEWVEGFRATDTKALERCNINRNELSERLLRLFLPQWLEAGIFHADPHSGNVLIQEDGTIILLDFGMVGEISRKDASHFQSFLEAVLMKNYEKAAGALGQLGFLLPEADPKSIESVLAEALSFDLEKMKEMDILTAKKEINDMVKDLPIQVPTRFVFLGRSFVTIEGMIHIITPDKETLEIVKPAFMDWLKHSNTSKWQLFLKWMNAQPFFQIVHSVQDYLEAPKRHLELQEKQQYEQFEFSMLENRKTHAFFFSLLGIIGTFSGIYFDRTILWEGASLLSALAFIGYFMTNRKQRKWLKRVKMKR</sequence>
<feature type="transmembrane region" description="Helical" evidence="2">
    <location>
        <begin position="506"/>
        <end position="523"/>
    </location>
</feature>
<dbReference type="RefSeq" id="WP_121681676.1">
    <property type="nucleotide sequence ID" value="NZ_RCVZ01000012.1"/>
</dbReference>
<dbReference type="InterPro" id="IPR050154">
    <property type="entry name" value="UbiB_kinase"/>
</dbReference>